<sequence>MIELEDEPPTALETSSRYLATPHHKNELDLGRELVLAFVAQELPGEYDRCADFFRRRGAYGRFKGYLESRDVLENGMPLRTKPRRTGCVRGVKSTAFR</sequence>
<comment type="caution">
    <text evidence="1">The sequence shown here is derived from an EMBL/GenBank/DDBJ whole genome shotgun (WGS) entry which is preliminary data.</text>
</comment>
<accession>A0A9X4NVV0</accession>
<keyword evidence="2" id="KW-1185">Reference proteome</keyword>
<proteinExistence type="predicted"/>
<dbReference type="EMBL" id="AOGK01000034">
    <property type="protein sequence ID" value="MDG5978282.1"/>
    <property type="molecule type" value="Genomic_DNA"/>
</dbReference>
<dbReference type="RefSeq" id="WP_068176063.1">
    <property type="nucleotide sequence ID" value="NZ_AOGK01000034.1"/>
</dbReference>
<dbReference type="OrthoDB" id="598113at2"/>
<evidence type="ECO:0000313" key="2">
    <source>
        <dbReference type="Proteomes" id="UP001152876"/>
    </source>
</evidence>
<name>A0A9X4NVV0_9BURK</name>
<reference evidence="1" key="1">
    <citation type="submission" date="2013-01" db="EMBL/GenBank/DDBJ databases">
        <title>Genome draft of Hydrogenophaga taeniospiralis 2K1.</title>
        <authorList>
            <person name="Gomila M."/>
            <person name="Lalucat J."/>
        </authorList>
    </citation>
    <scope>NUCLEOTIDE SEQUENCE</scope>
    <source>
        <strain evidence="1">CCUG 15921</strain>
    </source>
</reference>
<dbReference type="Proteomes" id="UP001152876">
    <property type="component" value="Unassembled WGS sequence"/>
</dbReference>
<gene>
    <name evidence="1" type="ORF">H010_23731</name>
</gene>
<protein>
    <submittedName>
        <fullName evidence="1">Uncharacterized protein</fullName>
    </submittedName>
</protein>
<dbReference type="AlphaFoldDB" id="A0A9X4NVV0"/>
<evidence type="ECO:0000313" key="1">
    <source>
        <dbReference type="EMBL" id="MDG5978282.1"/>
    </source>
</evidence>
<organism evidence="1 2">
    <name type="scientific">Hydrogenophaga taeniospiralis CCUG 15921</name>
    <dbReference type="NCBI Taxonomy" id="1281780"/>
    <lineage>
        <taxon>Bacteria</taxon>
        <taxon>Pseudomonadati</taxon>
        <taxon>Pseudomonadota</taxon>
        <taxon>Betaproteobacteria</taxon>
        <taxon>Burkholderiales</taxon>
        <taxon>Comamonadaceae</taxon>
        <taxon>Hydrogenophaga</taxon>
    </lineage>
</organism>